<dbReference type="SUPFAM" id="SSF55781">
    <property type="entry name" value="GAF domain-like"/>
    <property type="match status" value="1"/>
</dbReference>
<evidence type="ECO:0000256" key="3">
    <source>
        <dbReference type="SAM" id="Coils"/>
    </source>
</evidence>
<evidence type="ECO:0000313" key="6">
    <source>
        <dbReference type="Proteomes" id="UP000663814"/>
    </source>
</evidence>
<evidence type="ECO:0000313" key="5">
    <source>
        <dbReference type="EMBL" id="MBZ9610376.1"/>
    </source>
</evidence>
<reference evidence="5 6" key="1">
    <citation type="submission" date="2020-12" db="EMBL/GenBank/DDBJ databases">
        <authorList>
            <person name="Ruan W."/>
            <person name="Khan S.A."/>
            <person name="Jeon C.O."/>
        </authorList>
    </citation>
    <scope>NUCLEOTIDE SEQUENCE [LARGE SCALE GENOMIC DNA]</scope>
    <source>
        <strain evidence="5 6">MA-13</strain>
    </source>
</reference>
<dbReference type="Gene3D" id="3.30.70.270">
    <property type="match status" value="1"/>
</dbReference>
<dbReference type="InterPro" id="IPR029016">
    <property type="entry name" value="GAF-like_dom_sf"/>
</dbReference>
<dbReference type="EMBL" id="JAERPS020000001">
    <property type="protein sequence ID" value="MBZ9610376.1"/>
    <property type="molecule type" value="Genomic_DNA"/>
</dbReference>
<dbReference type="Pfam" id="PF01590">
    <property type="entry name" value="GAF"/>
    <property type="match status" value="1"/>
</dbReference>
<dbReference type="PROSITE" id="PS50887">
    <property type="entry name" value="GGDEF"/>
    <property type="match status" value="1"/>
</dbReference>
<dbReference type="InterPro" id="IPR043128">
    <property type="entry name" value="Rev_trsase/Diguanyl_cyclase"/>
</dbReference>
<protein>
    <recommendedName>
        <fullName evidence="1">diguanylate cyclase</fullName>
        <ecNumber evidence="1">2.7.7.65</ecNumber>
    </recommendedName>
</protein>
<dbReference type="InterPro" id="IPR000160">
    <property type="entry name" value="GGDEF_dom"/>
</dbReference>
<dbReference type="InterPro" id="IPR029787">
    <property type="entry name" value="Nucleotide_cyclase"/>
</dbReference>
<dbReference type="CDD" id="cd01949">
    <property type="entry name" value="GGDEF"/>
    <property type="match status" value="1"/>
</dbReference>
<comment type="caution">
    <text evidence="5">The sequence shown here is derived from an EMBL/GenBank/DDBJ whole genome shotgun (WGS) entry which is preliminary data.</text>
</comment>
<organism evidence="5 6">
    <name type="scientific">Rheinheimera maricola</name>
    <dbReference type="NCBI Taxonomy" id="2793282"/>
    <lineage>
        <taxon>Bacteria</taxon>
        <taxon>Pseudomonadati</taxon>
        <taxon>Pseudomonadota</taxon>
        <taxon>Gammaproteobacteria</taxon>
        <taxon>Chromatiales</taxon>
        <taxon>Chromatiaceae</taxon>
        <taxon>Rheinheimera</taxon>
    </lineage>
</organism>
<evidence type="ECO:0000256" key="1">
    <source>
        <dbReference type="ARBA" id="ARBA00012528"/>
    </source>
</evidence>
<dbReference type="InterPro" id="IPR050469">
    <property type="entry name" value="Diguanylate_Cyclase"/>
</dbReference>
<gene>
    <name evidence="5" type="ORF">I4W93_002080</name>
</gene>
<dbReference type="PANTHER" id="PTHR45138:SF9">
    <property type="entry name" value="DIGUANYLATE CYCLASE DGCM-RELATED"/>
    <property type="match status" value="1"/>
</dbReference>
<name>A0ABS7X4A7_9GAMM</name>
<dbReference type="Pfam" id="PF00990">
    <property type="entry name" value="GGDEF"/>
    <property type="match status" value="1"/>
</dbReference>
<dbReference type="SUPFAM" id="SSF55073">
    <property type="entry name" value="Nucleotide cyclase"/>
    <property type="match status" value="1"/>
</dbReference>
<feature type="coiled-coil region" evidence="3">
    <location>
        <begin position="312"/>
        <end position="339"/>
    </location>
</feature>
<accession>A0ABS7X4A7</accession>
<dbReference type="SMART" id="SM00267">
    <property type="entry name" value="GGDEF"/>
    <property type="match status" value="1"/>
</dbReference>
<dbReference type="Gene3D" id="3.30.450.40">
    <property type="match status" value="1"/>
</dbReference>
<evidence type="ECO:0000256" key="2">
    <source>
        <dbReference type="ARBA" id="ARBA00034247"/>
    </source>
</evidence>
<keyword evidence="6" id="KW-1185">Reference proteome</keyword>
<dbReference type="NCBIfam" id="TIGR00254">
    <property type="entry name" value="GGDEF"/>
    <property type="match status" value="1"/>
</dbReference>
<sequence>MTERTVTLPHFWGLLDALPIALLYKENTKAEVFANVAALKLLQLPANKAVLSVSDLQHIKLLCPAKQQAFNLLHNPLLQALSGTALQQPVALEHCCDTLLLHSTSVALSFTLHNSILVTLQPINNIGDIPVLPQAVADTSELEEALAFDKLMSLISTQLINVQDNMLDQHIEDALAAVGEFCHADRSYVFQFNNDVDEMSNTHEWVRAGISTHKAQLQQIPEAALPYFCQQLKRDLVFAVNEVAKLPAEAAAEKQEFDAEDIQSVLCCAMLADDKLIGFVGCDMVSRQRNWTHNDLRRMKLVGEMIANTLQNVRYRHSLQNMQQQLLQANLELQQQASQDGLTAIANRRQLDTSLQNELQRCARNSLPMGLLLLDIDRFKLYNDHYGHQAGDDALKQIAQLLHQQTKRQGELAARYGGEEFALILPGSDIHACKKMAEQVQLALAKLAIKHSASDIASNITASIGVVSMVPDKTNSSSDFIKAADQALYQAKANGRNCLVIHTNG</sequence>
<dbReference type="EC" id="2.7.7.65" evidence="1"/>
<dbReference type="RefSeq" id="WP_205310086.1">
    <property type="nucleotide sequence ID" value="NZ_JAERPS020000001.1"/>
</dbReference>
<evidence type="ECO:0000259" key="4">
    <source>
        <dbReference type="PROSITE" id="PS50887"/>
    </source>
</evidence>
<proteinExistence type="predicted"/>
<dbReference type="SMART" id="SM00065">
    <property type="entry name" value="GAF"/>
    <property type="match status" value="1"/>
</dbReference>
<comment type="catalytic activity">
    <reaction evidence="2">
        <text>2 GTP = 3',3'-c-di-GMP + 2 diphosphate</text>
        <dbReference type="Rhea" id="RHEA:24898"/>
        <dbReference type="ChEBI" id="CHEBI:33019"/>
        <dbReference type="ChEBI" id="CHEBI:37565"/>
        <dbReference type="ChEBI" id="CHEBI:58805"/>
        <dbReference type="EC" id="2.7.7.65"/>
    </reaction>
</comment>
<feature type="domain" description="GGDEF" evidence="4">
    <location>
        <begin position="367"/>
        <end position="504"/>
    </location>
</feature>
<dbReference type="Proteomes" id="UP000663814">
    <property type="component" value="Unassembled WGS sequence"/>
</dbReference>
<reference evidence="5 6" key="2">
    <citation type="submission" date="2021-08" db="EMBL/GenBank/DDBJ databases">
        <title>Rheinheimera aquimaris sp. nov., isolated from seawater of the East Sea in Korea.</title>
        <authorList>
            <person name="Kim K.H."/>
            <person name="Wenting R."/>
            <person name="Kim K.R."/>
            <person name="Jeon C.O."/>
        </authorList>
    </citation>
    <scope>NUCLEOTIDE SEQUENCE [LARGE SCALE GENOMIC DNA]</scope>
    <source>
        <strain evidence="5 6">MA-13</strain>
    </source>
</reference>
<keyword evidence="3" id="KW-0175">Coiled coil</keyword>
<dbReference type="InterPro" id="IPR003018">
    <property type="entry name" value="GAF"/>
</dbReference>
<dbReference type="PANTHER" id="PTHR45138">
    <property type="entry name" value="REGULATORY COMPONENTS OF SENSORY TRANSDUCTION SYSTEM"/>
    <property type="match status" value="1"/>
</dbReference>